<evidence type="ECO:0000256" key="3">
    <source>
        <dbReference type="ARBA" id="ARBA00022723"/>
    </source>
</evidence>
<dbReference type="InterPro" id="IPR046778">
    <property type="entry name" value="UPF0758_N"/>
</dbReference>
<dbReference type="InterPro" id="IPR010994">
    <property type="entry name" value="RuvA_2-like"/>
</dbReference>
<evidence type="ECO:0000313" key="9">
    <source>
        <dbReference type="EMBL" id="AIZ36571.1"/>
    </source>
</evidence>
<evidence type="ECO:0000256" key="4">
    <source>
        <dbReference type="ARBA" id="ARBA00022801"/>
    </source>
</evidence>
<dbReference type="InterPro" id="IPR001405">
    <property type="entry name" value="UPF0758"/>
</dbReference>
<evidence type="ECO:0000256" key="1">
    <source>
        <dbReference type="ARBA" id="ARBA00010243"/>
    </source>
</evidence>
<evidence type="ECO:0000256" key="7">
    <source>
        <dbReference type="RuleBase" id="RU003797"/>
    </source>
</evidence>
<dbReference type="OrthoDB" id="9804482at2"/>
<keyword evidence="5" id="KW-0862">Zinc</keyword>
<dbReference type="Gene3D" id="3.40.140.10">
    <property type="entry name" value="Cytidine Deaminase, domain 2"/>
    <property type="match status" value="1"/>
</dbReference>
<dbReference type="RefSeq" id="WP_004833326.1">
    <property type="nucleotide sequence ID" value="NZ_CABKNC010000002.1"/>
</dbReference>
<feature type="domain" description="MPN" evidence="8">
    <location>
        <begin position="164"/>
        <end position="286"/>
    </location>
</feature>
<dbReference type="STRING" id="33033.NW74_04110"/>
<dbReference type="SUPFAM" id="SSF47781">
    <property type="entry name" value="RuvA domain 2-like"/>
    <property type="match status" value="1"/>
</dbReference>
<keyword evidence="4" id="KW-0378">Hydrolase</keyword>
<dbReference type="Proteomes" id="UP000031386">
    <property type="component" value="Chromosome"/>
</dbReference>
<keyword evidence="3" id="KW-0479">Metal-binding</keyword>
<reference evidence="9 10" key="1">
    <citation type="submission" date="2014-10" db="EMBL/GenBank/DDBJ databases">
        <title>Complete genome sequence of Parvimonas micra KCOM 1535 (= ChDC B708).</title>
        <authorList>
            <person name="Kook J.-K."/>
            <person name="Park S.-N."/>
            <person name="Lim Y.K."/>
            <person name="Roh H."/>
        </authorList>
    </citation>
    <scope>NUCLEOTIDE SEQUENCE [LARGE SCALE GENOMIC DNA]</scope>
    <source>
        <strain evidence="10">KCOM 1535 / ChDC B708</strain>
    </source>
</reference>
<dbReference type="InterPro" id="IPR037518">
    <property type="entry name" value="MPN"/>
</dbReference>
<keyword evidence="2" id="KW-0645">Protease</keyword>
<proteinExistence type="inferred from homology"/>
<dbReference type="NCBIfam" id="NF000642">
    <property type="entry name" value="PRK00024.1"/>
    <property type="match status" value="1"/>
</dbReference>
<dbReference type="GO" id="GO:0006508">
    <property type="term" value="P:proteolysis"/>
    <property type="evidence" value="ECO:0007669"/>
    <property type="project" value="UniProtKB-KW"/>
</dbReference>
<dbReference type="NCBIfam" id="TIGR00608">
    <property type="entry name" value="radc"/>
    <property type="match status" value="1"/>
</dbReference>
<sequence length="287" mass="33246">MSSNDYENFLKELKIFLNDEKLKEKKIFEKEIKEENLSLGEKIINEVNSVKNIEYEDIETFTVSIKELEETDKPREKLYKFGLENLSEYELIAILIRSGSKKEDVLTLSKKLWKYMNKFHRISEITINDLMKIDGIGLSKACSIVSALELSKRLNMRECVDNFSIGSPKSVADIFMNILRDEMKEHFYVLLLDTKNKIISWDEISKGDLNSSIVHPREVFKYALRYSANSIICLHNHPSGDPTPSSQDIDITKRLEEVGDLVGIRLLDHIIIGYNKYVSLKEKGLMR</sequence>
<comment type="similarity">
    <text evidence="1 7">Belongs to the UPF0758 family.</text>
</comment>
<name>A0A0B4S1U0_9FIRM</name>
<dbReference type="PROSITE" id="PS01302">
    <property type="entry name" value="UPF0758"/>
    <property type="match status" value="1"/>
</dbReference>
<protein>
    <recommendedName>
        <fullName evidence="8">MPN domain-containing protein</fullName>
    </recommendedName>
</protein>
<dbReference type="GO" id="GO:0046872">
    <property type="term" value="F:metal ion binding"/>
    <property type="evidence" value="ECO:0007669"/>
    <property type="project" value="UniProtKB-KW"/>
</dbReference>
<dbReference type="PANTHER" id="PTHR30471">
    <property type="entry name" value="DNA REPAIR PROTEIN RADC"/>
    <property type="match status" value="1"/>
</dbReference>
<dbReference type="KEGG" id="pmic:NW74_04110"/>
<evidence type="ECO:0000256" key="5">
    <source>
        <dbReference type="ARBA" id="ARBA00022833"/>
    </source>
</evidence>
<dbReference type="GeneID" id="93385602"/>
<accession>A0A0B4S1U0</accession>
<evidence type="ECO:0000256" key="6">
    <source>
        <dbReference type="ARBA" id="ARBA00023049"/>
    </source>
</evidence>
<dbReference type="PROSITE" id="PS50249">
    <property type="entry name" value="MPN"/>
    <property type="match status" value="1"/>
</dbReference>
<dbReference type="InterPro" id="IPR025657">
    <property type="entry name" value="RadC_JAB"/>
</dbReference>
<keyword evidence="10" id="KW-1185">Reference proteome</keyword>
<keyword evidence="6" id="KW-0482">Metalloprotease</keyword>
<dbReference type="Pfam" id="PF04002">
    <property type="entry name" value="RadC"/>
    <property type="match status" value="1"/>
</dbReference>
<evidence type="ECO:0000313" key="10">
    <source>
        <dbReference type="Proteomes" id="UP000031386"/>
    </source>
</evidence>
<evidence type="ECO:0000259" key="8">
    <source>
        <dbReference type="PROSITE" id="PS50249"/>
    </source>
</evidence>
<dbReference type="GO" id="GO:0008237">
    <property type="term" value="F:metallopeptidase activity"/>
    <property type="evidence" value="ECO:0007669"/>
    <property type="project" value="UniProtKB-KW"/>
</dbReference>
<dbReference type="Pfam" id="PF20582">
    <property type="entry name" value="UPF0758_N"/>
    <property type="match status" value="1"/>
</dbReference>
<dbReference type="AlphaFoldDB" id="A0A0B4S1U0"/>
<dbReference type="EMBL" id="CP009761">
    <property type="protein sequence ID" value="AIZ36571.1"/>
    <property type="molecule type" value="Genomic_DNA"/>
</dbReference>
<dbReference type="InterPro" id="IPR020891">
    <property type="entry name" value="UPF0758_CS"/>
</dbReference>
<dbReference type="SUPFAM" id="SSF102712">
    <property type="entry name" value="JAB1/MPN domain"/>
    <property type="match status" value="1"/>
</dbReference>
<gene>
    <name evidence="9" type="ORF">NW74_04110</name>
</gene>
<organism evidence="9 10">
    <name type="scientific">Parvimonas micra</name>
    <dbReference type="NCBI Taxonomy" id="33033"/>
    <lineage>
        <taxon>Bacteria</taxon>
        <taxon>Bacillati</taxon>
        <taxon>Bacillota</taxon>
        <taxon>Tissierellia</taxon>
        <taxon>Tissierellales</taxon>
        <taxon>Peptoniphilaceae</taxon>
        <taxon>Parvimonas</taxon>
    </lineage>
</organism>
<dbReference type="CDD" id="cd08071">
    <property type="entry name" value="MPN_DUF2466"/>
    <property type="match status" value="1"/>
</dbReference>
<dbReference type="PANTHER" id="PTHR30471:SF3">
    <property type="entry name" value="UPF0758 PROTEIN YEES-RELATED"/>
    <property type="match status" value="1"/>
</dbReference>
<evidence type="ECO:0000256" key="2">
    <source>
        <dbReference type="ARBA" id="ARBA00022670"/>
    </source>
</evidence>